<evidence type="ECO:0000256" key="1">
    <source>
        <dbReference type="ARBA" id="ARBA00022598"/>
    </source>
</evidence>
<dbReference type="Pfam" id="PF00289">
    <property type="entry name" value="Biotin_carb_N"/>
    <property type="match status" value="1"/>
</dbReference>
<dbReference type="InterPro" id="IPR016185">
    <property type="entry name" value="PreATP-grasp_dom_sf"/>
</dbReference>
<dbReference type="InterPro" id="IPR011761">
    <property type="entry name" value="ATP-grasp"/>
</dbReference>
<dbReference type="AlphaFoldDB" id="A0A1V1PCF8"/>
<dbReference type="InterPro" id="IPR005481">
    <property type="entry name" value="BC-like_N"/>
</dbReference>
<dbReference type="Pfam" id="PF02786">
    <property type="entry name" value="CPSase_L_D2"/>
    <property type="match status" value="1"/>
</dbReference>
<evidence type="ECO:0000256" key="3">
    <source>
        <dbReference type="ARBA" id="ARBA00022840"/>
    </source>
</evidence>
<protein>
    <submittedName>
        <fullName evidence="9">Biotin carboxylase</fullName>
    </submittedName>
</protein>
<dbReference type="GO" id="GO:0046872">
    <property type="term" value="F:metal ion binding"/>
    <property type="evidence" value="ECO:0007669"/>
    <property type="project" value="InterPro"/>
</dbReference>
<dbReference type="PROSITE" id="PS00866">
    <property type="entry name" value="CPSASE_1"/>
    <property type="match status" value="1"/>
</dbReference>
<dbReference type="InterPro" id="IPR050856">
    <property type="entry name" value="Biotin_carboxylase_complex"/>
</dbReference>
<evidence type="ECO:0000256" key="5">
    <source>
        <dbReference type="ARBA" id="ARBA00023267"/>
    </source>
</evidence>
<organism evidence="9 10">
    <name type="scientific">Candidatus Magnetoglobus multicellularis str. Araruama</name>
    <dbReference type="NCBI Taxonomy" id="890399"/>
    <lineage>
        <taxon>Bacteria</taxon>
        <taxon>Pseudomonadati</taxon>
        <taxon>Thermodesulfobacteriota</taxon>
        <taxon>Desulfobacteria</taxon>
        <taxon>Desulfobacterales</taxon>
        <taxon>Desulfobacteraceae</taxon>
        <taxon>Candidatus Magnetoglobus</taxon>
    </lineage>
</organism>
<dbReference type="PANTHER" id="PTHR18866">
    <property type="entry name" value="CARBOXYLASE:PYRUVATE/ACETYL-COA/PROPIONYL-COA CARBOXYLASE"/>
    <property type="match status" value="1"/>
</dbReference>
<comment type="caution">
    <text evidence="9">The sequence shown here is derived from an EMBL/GenBank/DDBJ whole genome shotgun (WGS) entry which is preliminary data.</text>
</comment>
<dbReference type="UniPathway" id="UPA00655">
    <property type="reaction ID" value="UER00711"/>
</dbReference>
<dbReference type="PROSITE" id="PS00867">
    <property type="entry name" value="CPSASE_2"/>
    <property type="match status" value="1"/>
</dbReference>
<feature type="domain" description="ATP-grasp" evidence="7">
    <location>
        <begin position="125"/>
        <end position="322"/>
    </location>
</feature>
<dbReference type="FunFam" id="3.30.470.20:FF:000028">
    <property type="entry name" value="Methylcrotonoyl-CoA carboxylase subunit alpha, mitochondrial"/>
    <property type="match status" value="1"/>
</dbReference>
<dbReference type="NCBIfam" id="TIGR00514">
    <property type="entry name" value="accC"/>
    <property type="match status" value="1"/>
</dbReference>
<gene>
    <name evidence="9" type="ORF">OMM_01682</name>
</gene>
<accession>A0A1V1PCF8</accession>
<proteinExistence type="predicted"/>
<dbReference type="EMBL" id="ATBP01000143">
    <property type="protein sequence ID" value="ETR72478.1"/>
    <property type="molecule type" value="Genomic_DNA"/>
</dbReference>
<evidence type="ECO:0000256" key="2">
    <source>
        <dbReference type="ARBA" id="ARBA00022741"/>
    </source>
</evidence>
<dbReference type="PANTHER" id="PTHR18866:SF33">
    <property type="entry name" value="METHYLCROTONOYL-COA CARBOXYLASE SUBUNIT ALPHA, MITOCHONDRIAL-RELATED"/>
    <property type="match status" value="1"/>
</dbReference>
<keyword evidence="3 6" id="KW-0067">ATP-binding</keyword>
<dbReference type="PROSITE" id="PS50975">
    <property type="entry name" value="ATP_GRASP"/>
    <property type="match status" value="1"/>
</dbReference>
<evidence type="ECO:0000259" key="7">
    <source>
        <dbReference type="PROSITE" id="PS50975"/>
    </source>
</evidence>
<keyword evidence="4" id="KW-0460">Magnesium</keyword>
<evidence type="ECO:0000313" key="10">
    <source>
        <dbReference type="Proteomes" id="UP000189670"/>
    </source>
</evidence>
<dbReference type="Pfam" id="PF02785">
    <property type="entry name" value="Biotin_carb_C"/>
    <property type="match status" value="1"/>
</dbReference>
<dbReference type="SMART" id="SM00878">
    <property type="entry name" value="Biotin_carb_C"/>
    <property type="match status" value="1"/>
</dbReference>
<dbReference type="InterPro" id="IPR004549">
    <property type="entry name" value="Acetyl_CoA_COase_biotin_COase"/>
</dbReference>
<evidence type="ECO:0000256" key="4">
    <source>
        <dbReference type="ARBA" id="ARBA00022842"/>
    </source>
</evidence>
<dbReference type="SUPFAM" id="SSF51246">
    <property type="entry name" value="Rudiment single hybrid motif"/>
    <property type="match status" value="1"/>
</dbReference>
<keyword evidence="1" id="KW-0436">Ligase</keyword>
<dbReference type="GO" id="GO:0005524">
    <property type="term" value="F:ATP binding"/>
    <property type="evidence" value="ECO:0007669"/>
    <property type="project" value="UniProtKB-UniRule"/>
</dbReference>
<keyword evidence="5" id="KW-0092">Biotin</keyword>
<dbReference type="SUPFAM" id="SSF52440">
    <property type="entry name" value="PreATP-grasp domain"/>
    <property type="match status" value="1"/>
</dbReference>
<evidence type="ECO:0000313" key="9">
    <source>
        <dbReference type="EMBL" id="ETR72478.1"/>
    </source>
</evidence>
<dbReference type="PROSITE" id="PS50979">
    <property type="entry name" value="BC"/>
    <property type="match status" value="1"/>
</dbReference>
<feature type="domain" description="Biotin carboxylation" evidence="8">
    <location>
        <begin position="6"/>
        <end position="451"/>
    </location>
</feature>
<dbReference type="InterPro" id="IPR005482">
    <property type="entry name" value="Biotin_COase_C"/>
</dbReference>
<dbReference type="FunFam" id="3.30.1490.20:FF:000003">
    <property type="entry name" value="acetyl-CoA carboxylase isoform X1"/>
    <property type="match status" value="1"/>
</dbReference>
<dbReference type="Gene3D" id="3.30.470.20">
    <property type="entry name" value="ATP-grasp fold, B domain"/>
    <property type="match status" value="1"/>
</dbReference>
<reference evidence="10" key="1">
    <citation type="submission" date="2012-11" db="EMBL/GenBank/DDBJ databases">
        <authorList>
            <person name="Lucero-Rivera Y.E."/>
            <person name="Tovar-Ramirez D."/>
        </authorList>
    </citation>
    <scope>NUCLEOTIDE SEQUENCE [LARGE SCALE GENOMIC DNA]</scope>
    <source>
        <strain evidence="10">Araruama</strain>
    </source>
</reference>
<name>A0A1V1PCF8_9BACT</name>
<dbReference type="GO" id="GO:2001295">
    <property type="term" value="P:malonyl-CoA biosynthetic process"/>
    <property type="evidence" value="ECO:0007669"/>
    <property type="project" value="UniProtKB-UniPathway"/>
</dbReference>
<dbReference type="InterPro" id="IPR011764">
    <property type="entry name" value="Biotin_carboxylation_dom"/>
</dbReference>
<evidence type="ECO:0000259" key="8">
    <source>
        <dbReference type="PROSITE" id="PS50979"/>
    </source>
</evidence>
<keyword evidence="2 6" id="KW-0547">Nucleotide-binding</keyword>
<dbReference type="FunFam" id="3.40.50.20:FF:000010">
    <property type="entry name" value="Propionyl-CoA carboxylase subunit alpha"/>
    <property type="match status" value="1"/>
</dbReference>
<dbReference type="NCBIfam" id="NF006367">
    <property type="entry name" value="PRK08591.1"/>
    <property type="match status" value="1"/>
</dbReference>
<dbReference type="InterPro" id="IPR005479">
    <property type="entry name" value="CPAse_ATP-bd"/>
</dbReference>
<dbReference type="InterPro" id="IPR011054">
    <property type="entry name" value="Rudment_hybrid_motif"/>
</dbReference>
<dbReference type="GO" id="GO:0016874">
    <property type="term" value="F:ligase activity"/>
    <property type="evidence" value="ECO:0007669"/>
    <property type="project" value="UniProtKB-KW"/>
</dbReference>
<dbReference type="SUPFAM" id="SSF56059">
    <property type="entry name" value="Glutathione synthetase ATP-binding domain-like"/>
    <property type="match status" value="1"/>
</dbReference>
<sequence length="500" mass="54948">MGDSVMFKKVLIANRGEIAVRIIRTCREMNIKTVAVYSDVDIAALHVMSADESVHLGPAEPSESYLNINKIIDAAKTTGASAIHPGYGFLAENASFAKACQDNDIVFIGPSPDVIKNLGDKIVARNIMKNSGVPVTPGTTVNSNDPEAWQKAAETIGYPVLIKAAAGGGGKGMRVVYRQEELAHSCQTAASEAKTAFGDSTIYMEKYLDKARHVEIQILCDSHDNAIHLMERECSVQRRHQKIIEETPSTALSDALRQKMGDAAITAAKASGYVNAGTVEFLLDDNGNFYFLEVNTRLQVEHPVTEMVTNLDLVRHQIEIAAGHPLTLTQNQIAARGHAIECRIYAEDPENNFFPSPGRIHFLKEPTGPGIRNDCGVYTHFDVPVEYDPILSKLIVFAETRELAIQRMIHALQRYAIMGVKTAVGFMLDVLSSAPFQAGETYTNFIDVHFKEWKPDLNDPKMACAAFLADILLPGSKESKEGKSHSENMSIWQQLGSFRL</sequence>
<dbReference type="Proteomes" id="UP000189670">
    <property type="component" value="Unassembled WGS sequence"/>
</dbReference>
<evidence type="ECO:0000256" key="6">
    <source>
        <dbReference type="PROSITE-ProRule" id="PRU00409"/>
    </source>
</evidence>